<dbReference type="AlphaFoldDB" id="A0A4Y2SGQ4"/>
<dbReference type="EMBL" id="BGPR01021296">
    <property type="protein sequence ID" value="GBN86460.1"/>
    <property type="molecule type" value="Genomic_DNA"/>
</dbReference>
<name>A0A4Y2SGQ4_ARAVE</name>
<gene>
    <name evidence="1" type="ORF">AVEN_10850_1</name>
</gene>
<comment type="caution">
    <text evidence="1">The sequence shown here is derived from an EMBL/GenBank/DDBJ whole genome shotgun (WGS) entry which is preliminary data.</text>
</comment>
<keyword evidence="2" id="KW-1185">Reference proteome</keyword>
<sequence>MSCSVPTLYPSSQEKPLAFSREHICLHNKNLFRNVAKVRAIELLTNDIWIYQLPAKLNDNNTVFEVRRIHRTHWTS</sequence>
<dbReference type="Proteomes" id="UP000499080">
    <property type="component" value="Unassembled WGS sequence"/>
</dbReference>
<accession>A0A4Y2SGQ4</accession>
<evidence type="ECO:0000313" key="2">
    <source>
        <dbReference type="Proteomes" id="UP000499080"/>
    </source>
</evidence>
<proteinExistence type="predicted"/>
<organism evidence="1 2">
    <name type="scientific">Araneus ventricosus</name>
    <name type="common">Orbweaver spider</name>
    <name type="synonym">Epeira ventricosa</name>
    <dbReference type="NCBI Taxonomy" id="182803"/>
    <lineage>
        <taxon>Eukaryota</taxon>
        <taxon>Metazoa</taxon>
        <taxon>Ecdysozoa</taxon>
        <taxon>Arthropoda</taxon>
        <taxon>Chelicerata</taxon>
        <taxon>Arachnida</taxon>
        <taxon>Araneae</taxon>
        <taxon>Araneomorphae</taxon>
        <taxon>Entelegynae</taxon>
        <taxon>Araneoidea</taxon>
        <taxon>Araneidae</taxon>
        <taxon>Araneus</taxon>
    </lineage>
</organism>
<evidence type="ECO:0000313" key="1">
    <source>
        <dbReference type="EMBL" id="GBN86460.1"/>
    </source>
</evidence>
<reference evidence="1 2" key="1">
    <citation type="journal article" date="2019" name="Sci. Rep.">
        <title>Orb-weaving spider Araneus ventricosus genome elucidates the spidroin gene catalogue.</title>
        <authorList>
            <person name="Kono N."/>
            <person name="Nakamura H."/>
            <person name="Ohtoshi R."/>
            <person name="Moran D.A.P."/>
            <person name="Shinohara A."/>
            <person name="Yoshida Y."/>
            <person name="Fujiwara M."/>
            <person name="Mori M."/>
            <person name="Tomita M."/>
            <person name="Arakawa K."/>
        </authorList>
    </citation>
    <scope>NUCLEOTIDE SEQUENCE [LARGE SCALE GENOMIC DNA]</scope>
</reference>
<protein>
    <submittedName>
        <fullName evidence="1">Uncharacterized protein</fullName>
    </submittedName>
</protein>